<accession>A0A4P2VJY8</accession>
<comment type="similarity">
    <text evidence="1 4">Belongs to the glycerate kinase type-1 family.</text>
</comment>
<evidence type="ECO:0000313" key="6">
    <source>
        <dbReference type="Proteomes" id="UP000291236"/>
    </source>
</evidence>
<dbReference type="SUPFAM" id="SSF110738">
    <property type="entry name" value="Glycerate kinase I"/>
    <property type="match status" value="1"/>
</dbReference>
<dbReference type="KEGG" id="sbf:JCM31447_06440"/>
<dbReference type="InterPro" id="IPR004381">
    <property type="entry name" value="Glycerate_kinase"/>
</dbReference>
<dbReference type="RefSeq" id="WP_130606451.1">
    <property type="nucleotide sequence ID" value="NZ_AP019368.1"/>
</dbReference>
<dbReference type="InterPro" id="IPR036129">
    <property type="entry name" value="Glycerate_kinase_sf"/>
</dbReference>
<organism evidence="5 6">
    <name type="scientific">Fluviispira sanaruensis</name>
    <dbReference type="NCBI Taxonomy" id="2493639"/>
    <lineage>
        <taxon>Bacteria</taxon>
        <taxon>Pseudomonadati</taxon>
        <taxon>Bdellovibrionota</taxon>
        <taxon>Oligoflexia</taxon>
        <taxon>Silvanigrellales</taxon>
        <taxon>Silvanigrellaceae</taxon>
        <taxon>Fluviispira</taxon>
    </lineage>
</organism>
<dbReference type="InterPro" id="IPR018193">
    <property type="entry name" value="Glyc_kinase_flavodox-like_fold"/>
</dbReference>
<sequence>MRVVLAFDKFKGTFTARQVCELVADGIRNRNPKIEIIHRPMADGGEGSAVLLAASLGMESLRVEVCDLLGKPAEANVFWQNARRLAVLESAEVLGNSRALATEEGLFQANTWGFGRLMQKAFPLRPQEIWLCIGGTLTVDAGWGIASAFGLSAYDAHGNRLKPCLDNMEKIETFEKEELPEYVKKCKIIVLCDVNAPATGPGVSLLSFLKQKGAKDSSIPIIEKRIQFFWNKLKQAFPYIPRLDEAFMGAGGGICLGLSAVFPNLKIEMGSKKIAKVIALAPSFSGTDLIVCGEGSLDDLTLYGKAVSTVSQLAMKSEQKLIGVFGKVTGNRTEFKNKLGLSDIITLLEEHQSGQTTSEIMRNSKIKLFNIGQDLAERISKKSNKSH</sequence>
<dbReference type="AlphaFoldDB" id="A0A4P2VJY8"/>
<keyword evidence="6" id="KW-1185">Reference proteome</keyword>
<evidence type="ECO:0000256" key="1">
    <source>
        <dbReference type="ARBA" id="ARBA00006284"/>
    </source>
</evidence>
<gene>
    <name evidence="5" type="ORF">JCM31447_06440</name>
</gene>
<dbReference type="Proteomes" id="UP000291236">
    <property type="component" value="Chromosome"/>
</dbReference>
<dbReference type="PANTHER" id="PTHR21599:SF0">
    <property type="entry name" value="GLYCERATE KINASE"/>
    <property type="match status" value="1"/>
</dbReference>
<evidence type="ECO:0000256" key="2">
    <source>
        <dbReference type="ARBA" id="ARBA00022679"/>
    </source>
</evidence>
<name>A0A4P2VJY8_FLUSA</name>
<dbReference type="PANTHER" id="PTHR21599">
    <property type="entry name" value="GLYCERATE KINASE"/>
    <property type="match status" value="1"/>
</dbReference>
<protein>
    <submittedName>
        <fullName evidence="5">Glycerate kinase</fullName>
    </submittedName>
</protein>
<keyword evidence="2 4" id="KW-0808">Transferase</keyword>
<evidence type="ECO:0000313" key="5">
    <source>
        <dbReference type="EMBL" id="BBH52204.1"/>
    </source>
</evidence>
<dbReference type="NCBIfam" id="TIGR00045">
    <property type="entry name" value="glycerate kinase"/>
    <property type="match status" value="1"/>
</dbReference>
<dbReference type="PIRSF" id="PIRSF006078">
    <property type="entry name" value="GlxK"/>
    <property type="match status" value="1"/>
</dbReference>
<dbReference type="OrthoDB" id="9774290at2"/>
<dbReference type="Pfam" id="PF02595">
    <property type="entry name" value="Gly_kinase"/>
    <property type="match status" value="1"/>
</dbReference>
<keyword evidence="3 4" id="KW-0418">Kinase</keyword>
<reference evidence="5 6" key="1">
    <citation type="submission" date="2018-12" db="EMBL/GenBank/DDBJ databases">
        <title>Rubrispira sanarue gen. nov., sp., nov., a member of the order Silvanigrellales, isolated from a brackish lake in Hamamatsu Japan.</title>
        <authorList>
            <person name="Maejima Y."/>
            <person name="Iino T."/>
            <person name="Muraguchi Y."/>
            <person name="Fukuda K."/>
            <person name="Nojiri H."/>
            <person name="Ohkuma M."/>
            <person name="Moriuchi R."/>
            <person name="Dohra H."/>
            <person name="Kimbara K."/>
            <person name="Shintani M."/>
        </authorList>
    </citation>
    <scope>NUCLEOTIDE SEQUENCE [LARGE SCALE GENOMIC DNA]</scope>
    <source>
        <strain evidence="5 6">RF1110005</strain>
    </source>
</reference>
<dbReference type="Gene3D" id="3.40.50.10350">
    <property type="entry name" value="Glycerate kinase, domain 1"/>
    <property type="match status" value="1"/>
</dbReference>
<dbReference type="GO" id="GO:0031388">
    <property type="term" value="P:organic acid phosphorylation"/>
    <property type="evidence" value="ECO:0007669"/>
    <property type="project" value="UniProtKB-UniRule"/>
</dbReference>
<dbReference type="InterPro" id="IPR018197">
    <property type="entry name" value="Glycerate_kinase_RE-like"/>
</dbReference>
<evidence type="ECO:0000256" key="4">
    <source>
        <dbReference type="PIRNR" id="PIRNR006078"/>
    </source>
</evidence>
<proteinExistence type="inferred from homology"/>
<dbReference type="EMBL" id="AP019368">
    <property type="protein sequence ID" value="BBH52204.1"/>
    <property type="molecule type" value="Genomic_DNA"/>
</dbReference>
<evidence type="ECO:0000256" key="3">
    <source>
        <dbReference type="ARBA" id="ARBA00022777"/>
    </source>
</evidence>
<dbReference type="Gene3D" id="3.90.1510.10">
    <property type="entry name" value="Glycerate kinase, domain 2"/>
    <property type="match status" value="1"/>
</dbReference>
<dbReference type="GO" id="GO:0008887">
    <property type="term" value="F:glycerate kinase activity"/>
    <property type="evidence" value="ECO:0007669"/>
    <property type="project" value="UniProtKB-UniRule"/>
</dbReference>